<evidence type="ECO:0000313" key="2">
    <source>
        <dbReference type="Proteomes" id="UP000012073"/>
    </source>
</evidence>
<evidence type="ECO:0000313" key="1">
    <source>
        <dbReference type="EMBL" id="CDF35577.1"/>
    </source>
</evidence>
<reference evidence="2" key="1">
    <citation type="journal article" date="2013" name="Proc. Natl. Acad. Sci. U.S.A.">
        <title>Genome structure and metabolic features in the red seaweed Chondrus crispus shed light on evolution of the Archaeplastida.</title>
        <authorList>
            <person name="Collen J."/>
            <person name="Porcel B."/>
            <person name="Carre W."/>
            <person name="Ball S.G."/>
            <person name="Chaparro C."/>
            <person name="Tonon T."/>
            <person name="Barbeyron T."/>
            <person name="Michel G."/>
            <person name="Noel B."/>
            <person name="Valentin K."/>
            <person name="Elias M."/>
            <person name="Artiguenave F."/>
            <person name="Arun A."/>
            <person name="Aury J.M."/>
            <person name="Barbosa-Neto J.F."/>
            <person name="Bothwell J.H."/>
            <person name="Bouget F.Y."/>
            <person name="Brillet L."/>
            <person name="Cabello-Hurtado F."/>
            <person name="Capella-Gutierrez S."/>
            <person name="Charrier B."/>
            <person name="Cladiere L."/>
            <person name="Cock J.M."/>
            <person name="Coelho S.M."/>
            <person name="Colleoni C."/>
            <person name="Czjzek M."/>
            <person name="Da Silva C."/>
            <person name="Delage L."/>
            <person name="Denoeud F."/>
            <person name="Deschamps P."/>
            <person name="Dittami S.M."/>
            <person name="Gabaldon T."/>
            <person name="Gachon C.M."/>
            <person name="Groisillier A."/>
            <person name="Herve C."/>
            <person name="Jabbari K."/>
            <person name="Katinka M."/>
            <person name="Kloareg B."/>
            <person name="Kowalczyk N."/>
            <person name="Labadie K."/>
            <person name="Leblanc C."/>
            <person name="Lopez P.J."/>
            <person name="McLachlan D.H."/>
            <person name="Meslet-Cladiere L."/>
            <person name="Moustafa A."/>
            <person name="Nehr Z."/>
            <person name="Nyvall Collen P."/>
            <person name="Panaud O."/>
            <person name="Partensky F."/>
            <person name="Poulain J."/>
            <person name="Rensing S.A."/>
            <person name="Rousvoal S."/>
            <person name="Samson G."/>
            <person name="Symeonidi A."/>
            <person name="Weissenbach J."/>
            <person name="Zambounis A."/>
            <person name="Wincker P."/>
            <person name="Boyen C."/>
        </authorList>
    </citation>
    <scope>NUCLEOTIDE SEQUENCE [LARGE SCALE GENOMIC DNA]</scope>
    <source>
        <strain evidence="2">cv. Stackhouse</strain>
    </source>
</reference>
<dbReference type="Gramene" id="CDF35577">
    <property type="protein sequence ID" value="CDF35577"/>
    <property type="gene ID" value="CHC_T00004100001"/>
</dbReference>
<dbReference type="InterPro" id="IPR014729">
    <property type="entry name" value="Rossmann-like_a/b/a_fold"/>
</dbReference>
<keyword evidence="2" id="KW-1185">Reference proteome</keyword>
<dbReference type="AlphaFoldDB" id="R7QAP3"/>
<dbReference type="PhylomeDB" id="R7QAP3"/>
<gene>
    <name evidence="1" type="ORF">CHC_T00004100001</name>
</gene>
<dbReference type="Proteomes" id="UP000012073">
    <property type="component" value="Unassembled WGS sequence"/>
</dbReference>
<dbReference type="OMA" id="DLCFKVY"/>
<organism evidence="1 2">
    <name type="scientific">Chondrus crispus</name>
    <name type="common">Carrageen Irish moss</name>
    <name type="synonym">Polymorpha crispa</name>
    <dbReference type="NCBI Taxonomy" id="2769"/>
    <lineage>
        <taxon>Eukaryota</taxon>
        <taxon>Rhodophyta</taxon>
        <taxon>Florideophyceae</taxon>
        <taxon>Rhodymeniophycidae</taxon>
        <taxon>Gigartinales</taxon>
        <taxon>Gigartinaceae</taxon>
        <taxon>Chondrus</taxon>
    </lineage>
</organism>
<dbReference type="GO" id="GO:0005737">
    <property type="term" value="C:cytoplasm"/>
    <property type="evidence" value="ECO:0007669"/>
    <property type="project" value="TreeGrafter"/>
</dbReference>
<dbReference type="GeneID" id="17323112"/>
<dbReference type="OrthoDB" id="3808at2759"/>
<dbReference type="KEGG" id="ccp:CHC_T00004100001"/>
<dbReference type="PANTHER" id="PTHR31285:SF0">
    <property type="entry name" value="NICOTINAMIDE MONONUCLEOTIDE ADENYLYLTRANSFERASE"/>
    <property type="match status" value="1"/>
</dbReference>
<dbReference type="RefSeq" id="XP_005715396.1">
    <property type="nucleotide sequence ID" value="XM_005715339.1"/>
</dbReference>
<dbReference type="SUPFAM" id="SSF52374">
    <property type="entry name" value="Nucleotidylyl transferase"/>
    <property type="match status" value="1"/>
</dbReference>
<protein>
    <submittedName>
        <fullName evidence="1">Uncharacterized protein</fullName>
    </submittedName>
</protein>
<accession>R7QAP3</accession>
<dbReference type="GO" id="GO:0016887">
    <property type="term" value="F:ATP hydrolysis activity"/>
    <property type="evidence" value="ECO:0007669"/>
    <property type="project" value="TreeGrafter"/>
</dbReference>
<dbReference type="GO" id="GO:0000309">
    <property type="term" value="F:nicotinamide-nucleotide adenylyltransferase activity"/>
    <property type="evidence" value="ECO:0007669"/>
    <property type="project" value="TreeGrafter"/>
</dbReference>
<dbReference type="GO" id="GO:0005634">
    <property type="term" value="C:nucleus"/>
    <property type="evidence" value="ECO:0007669"/>
    <property type="project" value="TreeGrafter"/>
</dbReference>
<name>R7QAP3_CHOCR</name>
<sequence>MEKHVEEAIKNIHGTPTQAVVYVTGGASHALPWLLCVPGASNTVIEGRIPYSRNVFSDLVGQEQAAAIECFSSPSAARVLAREAYRRAVRFSPPGTVVCGIAAACALATVNSRKGDHAAYVATYSQHVVAEYALKMQKGHRSRMEEDMLTSRLVIQALVEGCRTISSCGVTNHPRGTVPPQMLALSRESAMELVREDLVAGDTLLGPVVHEHSDAIGGILRGELRFAEYSRGVTNREATSATLVFPGSFNPLHRGHQRLMAVAQDMYPRDRAAYEISITNVDKPALKAEIAKQRVDQFGLKETVLVTSAPLFSEKAELFPNSKFVVGVDTAFRLVTPRYYGGEGRMISALADIKARGCRFLVGGRVEQGKDGVGSNRFLTMRDVQIPGGFDDLFEMIPQERFREDVSSSDIRAQQARNASR</sequence>
<dbReference type="PANTHER" id="PTHR31285">
    <property type="entry name" value="NICOTINAMIDE MONONUCLEOTIDE ADENYLYLTRANSFERASE"/>
    <property type="match status" value="1"/>
</dbReference>
<dbReference type="EMBL" id="HG001735">
    <property type="protein sequence ID" value="CDF35577.1"/>
    <property type="molecule type" value="Genomic_DNA"/>
</dbReference>
<dbReference type="Gene3D" id="3.40.50.620">
    <property type="entry name" value="HUPs"/>
    <property type="match status" value="1"/>
</dbReference>
<proteinExistence type="predicted"/>